<evidence type="ECO:0000313" key="1">
    <source>
        <dbReference type="EMBL" id="GBP88462.1"/>
    </source>
</evidence>
<evidence type="ECO:0000313" key="2">
    <source>
        <dbReference type="Proteomes" id="UP000299102"/>
    </source>
</evidence>
<keyword evidence="2" id="KW-1185">Reference proteome</keyword>
<protein>
    <submittedName>
        <fullName evidence="1">Uncharacterized protein</fullName>
    </submittedName>
</protein>
<organism evidence="1 2">
    <name type="scientific">Eumeta variegata</name>
    <name type="common">Bagworm moth</name>
    <name type="synonym">Eumeta japonica</name>
    <dbReference type="NCBI Taxonomy" id="151549"/>
    <lineage>
        <taxon>Eukaryota</taxon>
        <taxon>Metazoa</taxon>
        <taxon>Ecdysozoa</taxon>
        <taxon>Arthropoda</taxon>
        <taxon>Hexapoda</taxon>
        <taxon>Insecta</taxon>
        <taxon>Pterygota</taxon>
        <taxon>Neoptera</taxon>
        <taxon>Endopterygota</taxon>
        <taxon>Lepidoptera</taxon>
        <taxon>Glossata</taxon>
        <taxon>Ditrysia</taxon>
        <taxon>Tineoidea</taxon>
        <taxon>Psychidae</taxon>
        <taxon>Oiketicinae</taxon>
        <taxon>Eumeta</taxon>
    </lineage>
</organism>
<reference evidence="1 2" key="1">
    <citation type="journal article" date="2019" name="Commun. Biol.">
        <title>The bagworm genome reveals a unique fibroin gene that provides high tensile strength.</title>
        <authorList>
            <person name="Kono N."/>
            <person name="Nakamura H."/>
            <person name="Ohtoshi R."/>
            <person name="Tomita M."/>
            <person name="Numata K."/>
            <person name="Arakawa K."/>
        </authorList>
    </citation>
    <scope>NUCLEOTIDE SEQUENCE [LARGE SCALE GENOMIC DNA]</scope>
</reference>
<gene>
    <name evidence="1" type="ORF">EVAR_103736_1</name>
</gene>
<dbReference type="EMBL" id="BGZK01001936">
    <property type="protein sequence ID" value="GBP88462.1"/>
    <property type="molecule type" value="Genomic_DNA"/>
</dbReference>
<accession>A0A4C1ZMB4</accession>
<comment type="caution">
    <text evidence="1">The sequence shown here is derived from an EMBL/GenBank/DDBJ whole genome shotgun (WGS) entry which is preliminary data.</text>
</comment>
<dbReference type="AlphaFoldDB" id="A0A4C1ZMB4"/>
<sequence length="183" mass="20634">MEDNEETKDNTTTLFIARSPIYSSHKMMYHDVSSLDDVSFIFLLEDENFSIYNAEPQQFTRPDSNDLVRELDITKNAAELLGSQLKEKKLLTTGTTFLCGRAVFNLAAARKWDIPLSHRIREVTASTVAFRPMSESSRSLLRPPSHIPTYYTGDQQPICDSSVVAMSMGGDEHLRFGSWHAAP</sequence>
<dbReference type="Proteomes" id="UP000299102">
    <property type="component" value="Unassembled WGS sequence"/>
</dbReference>
<name>A0A4C1ZMB4_EUMVA</name>
<proteinExistence type="predicted"/>